<dbReference type="GO" id="GO:0016020">
    <property type="term" value="C:membrane"/>
    <property type="evidence" value="ECO:0007669"/>
    <property type="project" value="TreeGrafter"/>
</dbReference>
<dbReference type="PANTHER" id="PTHR43798">
    <property type="entry name" value="MONOACYLGLYCEROL LIPASE"/>
    <property type="match status" value="1"/>
</dbReference>
<dbReference type="InterPro" id="IPR050266">
    <property type="entry name" value="AB_hydrolase_sf"/>
</dbReference>
<dbReference type="SUPFAM" id="SSF53474">
    <property type="entry name" value="alpha/beta-Hydrolases"/>
    <property type="match status" value="1"/>
</dbReference>
<dbReference type="PROSITE" id="PS51257">
    <property type="entry name" value="PROKAR_LIPOPROTEIN"/>
    <property type="match status" value="1"/>
</dbReference>
<evidence type="ECO:0000313" key="3">
    <source>
        <dbReference type="EMBL" id="MBK0377803.1"/>
    </source>
</evidence>
<dbReference type="InterPro" id="IPR029058">
    <property type="entry name" value="AB_hydrolase_fold"/>
</dbReference>
<name>A0A934PRU7_9SPHI</name>
<dbReference type="PRINTS" id="PR00111">
    <property type="entry name" value="ABHYDROLASE"/>
</dbReference>
<feature type="chain" id="PRO_5037277213" evidence="1">
    <location>
        <begin position="24"/>
        <end position="291"/>
    </location>
</feature>
<dbReference type="PANTHER" id="PTHR43798:SF33">
    <property type="entry name" value="HYDROLASE, PUTATIVE (AFU_ORTHOLOGUE AFUA_2G14860)-RELATED"/>
    <property type="match status" value="1"/>
</dbReference>
<feature type="domain" description="AB hydrolase-1" evidence="2">
    <location>
        <begin position="53"/>
        <end position="150"/>
    </location>
</feature>
<evidence type="ECO:0000256" key="1">
    <source>
        <dbReference type="SAM" id="SignalP"/>
    </source>
</evidence>
<accession>A0A934PRU7</accession>
<evidence type="ECO:0000259" key="2">
    <source>
        <dbReference type="Pfam" id="PF00561"/>
    </source>
</evidence>
<feature type="signal peptide" evidence="1">
    <location>
        <begin position="1"/>
        <end position="23"/>
    </location>
</feature>
<dbReference type="EMBL" id="JAEHFW010000001">
    <property type="protein sequence ID" value="MBK0377803.1"/>
    <property type="molecule type" value="Genomic_DNA"/>
</dbReference>
<dbReference type="GO" id="GO:0016787">
    <property type="term" value="F:hydrolase activity"/>
    <property type="evidence" value="ECO:0007669"/>
    <property type="project" value="UniProtKB-KW"/>
</dbReference>
<dbReference type="Gene3D" id="3.40.50.1820">
    <property type="entry name" value="alpha/beta hydrolase"/>
    <property type="match status" value="1"/>
</dbReference>
<dbReference type="Pfam" id="PF00561">
    <property type="entry name" value="Abhydrolase_1"/>
    <property type="match status" value="1"/>
</dbReference>
<protein>
    <submittedName>
        <fullName evidence="3">Alpha/beta hydrolase</fullName>
    </submittedName>
</protein>
<evidence type="ECO:0000313" key="4">
    <source>
        <dbReference type="Proteomes" id="UP000613193"/>
    </source>
</evidence>
<comment type="caution">
    <text evidence="3">The sequence shown here is derived from an EMBL/GenBank/DDBJ whole genome shotgun (WGS) entry which is preliminary data.</text>
</comment>
<sequence>MKTPLFFLLAIFMGITACNNDRANSATKTVNNIPVENNGVHIDYTDTGKGDTTLLFVHGWCINKTYWDNQVDCFNKNYRVVTIDLPGFGKSGKNRRDFNTTIYATDVNAIINQLHLNNVVLIGHSMSGDIILQAAVTNAAKVIGIVGIDNFKSVGVQMTNEKQAEKEYAEAMAAMKKDFKSVAIPYFNDQLFYKTTSAAVRQRIINDVKHADTIVAVKAMVWDKFNEADKLITYGKKLYMLNSDYDPTDVSGLKTKHLPYDLTYIHATGHFPMVEKPNEFNKLLEGIIKRI</sequence>
<dbReference type="InterPro" id="IPR000073">
    <property type="entry name" value="AB_hydrolase_1"/>
</dbReference>
<organism evidence="3 4">
    <name type="scientific">Mucilaginibacter segetis</name>
    <dbReference type="NCBI Taxonomy" id="2793071"/>
    <lineage>
        <taxon>Bacteria</taxon>
        <taxon>Pseudomonadati</taxon>
        <taxon>Bacteroidota</taxon>
        <taxon>Sphingobacteriia</taxon>
        <taxon>Sphingobacteriales</taxon>
        <taxon>Sphingobacteriaceae</taxon>
        <taxon>Mucilaginibacter</taxon>
    </lineage>
</organism>
<dbReference type="AlphaFoldDB" id="A0A934PRU7"/>
<keyword evidence="4" id="KW-1185">Reference proteome</keyword>
<dbReference type="Proteomes" id="UP000613193">
    <property type="component" value="Unassembled WGS sequence"/>
</dbReference>
<keyword evidence="3" id="KW-0378">Hydrolase</keyword>
<dbReference type="RefSeq" id="WP_200063030.1">
    <property type="nucleotide sequence ID" value="NZ_JAEHFW010000001.1"/>
</dbReference>
<gene>
    <name evidence="3" type="ORF">I5M19_00680</name>
</gene>
<reference evidence="3" key="1">
    <citation type="submission" date="2020-12" db="EMBL/GenBank/DDBJ databases">
        <title>Bacterial novel species Mucilaginibacter sp. SD-g isolated from soil.</title>
        <authorList>
            <person name="Jung H.-Y."/>
        </authorList>
    </citation>
    <scope>NUCLEOTIDE SEQUENCE</scope>
    <source>
        <strain evidence="3">SD-g</strain>
    </source>
</reference>
<proteinExistence type="predicted"/>
<keyword evidence="1" id="KW-0732">Signal</keyword>